<feature type="transmembrane region" description="Helical" evidence="5">
    <location>
        <begin position="1362"/>
        <end position="1382"/>
    </location>
</feature>
<feature type="transmembrane region" description="Helical" evidence="5">
    <location>
        <begin position="966"/>
        <end position="984"/>
    </location>
</feature>
<evidence type="ECO:0000313" key="7">
    <source>
        <dbReference type="EMBL" id="OQR84404.1"/>
    </source>
</evidence>
<keyword evidence="4 5" id="KW-0472">Membrane</keyword>
<dbReference type="InterPro" id="IPR002350">
    <property type="entry name" value="Kazal_dom"/>
</dbReference>
<evidence type="ECO:0000256" key="2">
    <source>
        <dbReference type="ARBA" id="ARBA00022692"/>
    </source>
</evidence>
<gene>
    <name evidence="7" type="ORF">ACHHYP_13415</name>
</gene>
<keyword evidence="8" id="KW-1185">Reference proteome</keyword>
<dbReference type="Pfam" id="PF07648">
    <property type="entry name" value="Kazal_2"/>
    <property type="match status" value="1"/>
</dbReference>
<dbReference type="InterPro" id="IPR013122">
    <property type="entry name" value="PKD1_2_channel"/>
</dbReference>
<name>A0A1V9YF75_ACHHY</name>
<dbReference type="CDD" id="cd00104">
    <property type="entry name" value="KAZAL_FS"/>
    <property type="match status" value="1"/>
</dbReference>
<dbReference type="EMBL" id="JNBR01001868">
    <property type="protein sequence ID" value="OQR84404.1"/>
    <property type="molecule type" value="Genomic_DNA"/>
</dbReference>
<dbReference type="InterPro" id="IPR036058">
    <property type="entry name" value="Kazal_dom_sf"/>
</dbReference>
<evidence type="ECO:0000256" key="3">
    <source>
        <dbReference type="ARBA" id="ARBA00022989"/>
    </source>
</evidence>
<dbReference type="Pfam" id="PF08016">
    <property type="entry name" value="PKD_channel"/>
    <property type="match status" value="2"/>
</dbReference>
<feature type="transmembrane region" description="Helical" evidence="5">
    <location>
        <begin position="508"/>
        <end position="532"/>
    </location>
</feature>
<sequence>MKQYFDTSSPLPGVWAHAYTTEVVTPPPMLEAKVATISSTEVYTALTARRELRKSFLNLPFPLLLFGVFIGMVLTHTPIHQVYLVDHGISSALNPKHADIALSTTVVNFMNIRTTQDIPKWINNSVLPAVFTKTATNGTILPPGVQGRISSFNQLVGALEISVFNTKVTLCQSDSLLAKRYGPCFDFETEIDIKDGDLPTRNTRIQPWYTMYIPASHPDPYARIKRWQDEGSAGGYYLSVATREVHVKITTYNGELDMFSYMHFKIEVEEGGAFSPTYSVHSVPTNPYSTSAINLVLDITVAVLVLRVLVRRIWAIKRQLCRQDTWTCEIGTTFIEWCSIIMIVLYYAAWFQVCNKFFSSHFEDQLATLSEFYENLYKLSLDQQRAQMRKSNQPVLSDFIDSFGPAIEFVYVVSIATCLQLVIHVMSALQFHPTMNVLTNTIVSSVKRLGSFLFVFLLVVVALATSGCLLFGPQLEEFSSLHKSMVTCINMLFGGYSYDLIKDVDELAIVWFWASQSIVTLVLVNIMLAVVITSHQEIVDVNLGKRSFIDELVLVTRDVIKINIIRRPDLFARFHDCCLRDAQDSDVWSVPRMARALNITEKQAEKFMKKLKKYAATTIKPTRATPAPSASDERIDEVLAKMKTLEMQMTAIFECTMTCAAKCPPLKQVYCAMTSPSAYVNTYSNQCDCLTNKCKNKAVQCLTNVPTTSCNATCISKLSKCKAGLVAPVCGSNGATYDNMCYLKVARCLNPKIQFISPGKCPQNMASCGINKCSLTKDKVCATLKNAPLKYQNACFLAAATCTNALIKPTSTCSMSRRLGKRKVAMMEYKGLQLTLEVAATNSTESDTTIVIDDSDDPDLASDAGSLGVPLDYSDTDDDILITGDLMDPYSDGTTAPPRKSSAMTTDVCYAPYIEENSPNVLPGVWGVHDESLGTTVAMLEPEVEGISTAQARTGLQARKSLRRHFISLPVPLLLFFTFIAMILTHTPIHQVYLADHGVSTTLNPKASDVAQSSSIVNFMKIQSLSDIPKWINNSVLPAVFTKTAANGTILPPEVQGRISSFNQLVGAVEFSVFNTKSIDCSSDSALGRRYGPCFDFESEADIKDGDLKTRNLRRLPWYTMYIPIANPDPYGRFARWQREGSEGGYYLSMATRELHVKITTYNGELDIFSYMHFKIEVEEGGAFAPTYSVLSVPTNPYSTSPVNLILDVIVAVLVLGLLLRRLYMLKRQLFRQEAWTCEIGTTFIEWCSIVMVAIYYAAWFQICNKFFASHFEDKLAELSKFYDDLYKLPLAEQRVRMGESTQPIVSDFIDSFAPSIQFLYVISIVACLQLVCHVMAAFQFHPTMSILTNTIVSSVKRLGSFLFIFLLVVMALATSGCLLFGPQLEEFSSLHKSMVTCINMLFGGYSYDLIKDINELAIVWFWASQSIVTLVLVNIMLAVVITSHQEIVDVNLGKRSFMDEFSMVIRDFIKVSIFRRPDIISQFEALLAHDAHGTRVWTAKQIAQGLQVPEAKGEKCVRKLKAYAATAEAVAVPPPPSDASIVLSQIAGMDQKVHDIDAKIAFLVEHIRRQQQTSL</sequence>
<accession>A0A1V9YF75</accession>
<reference evidence="7 8" key="1">
    <citation type="journal article" date="2014" name="Genome Biol. Evol.">
        <title>The secreted proteins of Achlya hypogyna and Thraustotheca clavata identify the ancestral oomycete secretome and reveal gene acquisitions by horizontal gene transfer.</title>
        <authorList>
            <person name="Misner I."/>
            <person name="Blouin N."/>
            <person name="Leonard G."/>
            <person name="Richards T.A."/>
            <person name="Lane C.E."/>
        </authorList>
    </citation>
    <scope>NUCLEOTIDE SEQUENCE [LARGE SCALE GENOMIC DNA]</scope>
    <source>
        <strain evidence="7 8">ATCC 48635</strain>
    </source>
</reference>
<keyword evidence="2 5" id="KW-0812">Transmembrane</keyword>
<dbReference type="OrthoDB" id="444119at2759"/>
<feature type="transmembrane region" description="Helical" evidence="5">
    <location>
        <begin position="452"/>
        <end position="472"/>
    </location>
</feature>
<comment type="caution">
    <text evidence="7">The sequence shown here is derived from an EMBL/GenBank/DDBJ whole genome shotgun (WGS) entry which is preliminary data.</text>
</comment>
<dbReference type="STRING" id="1202772.A0A1V9YF75"/>
<evidence type="ECO:0000256" key="5">
    <source>
        <dbReference type="SAM" id="Phobius"/>
    </source>
</evidence>
<feature type="transmembrane region" description="Helical" evidence="5">
    <location>
        <begin position="330"/>
        <end position="349"/>
    </location>
</feature>
<dbReference type="SMART" id="SM00280">
    <property type="entry name" value="KAZAL"/>
    <property type="match status" value="1"/>
</dbReference>
<keyword evidence="3 5" id="KW-1133">Transmembrane helix</keyword>
<evidence type="ECO:0000256" key="1">
    <source>
        <dbReference type="ARBA" id="ARBA00004141"/>
    </source>
</evidence>
<feature type="transmembrane region" description="Helical" evidence="5">
    <location>
        <begin position="1319"/>
        <end position="1341"/>
    </location>
</feature>
<organism evidence="7 8">
    <name type="scientific">Achlya hypogyna</name>
    <name type="common">Oomycete</name>
    <name type="synonym">Protoachlya hypogyna</name>
    <dbReference type="NCBI Taxonomy" id="1202772"/>
    <lineage>
        <taxon>Eukaryota</taxon>
        <taxon>Sar</taxon>
        <taxon>Stramenopiles</taxon>
        <taxon>Oomycota</taxon>
        <taxon>Saprolegniomycetes</taxon>
        <taxon>Saprolegniales</taxon>
        <taxon>Achlyaceae</taxon>
        <taxon>Achlya</taxon>
    </lineage>
</organism>
<feature type="transmembrane region" description="Helical" evidence="5">
    <location>
        <begin position="409"/>
        <end position="431"/>
    </location>
</feature>
<feature type="transmembrane region" description="Helical" evidence="5">
    <location>
        <begin position="56"/>
        <end position="74"/>
    </location>
</feature>
<feature type="transmembrane region" description="Helical" evidence="5">
    <location>
        <begin position="1244"/>
        <end position="1263"/>
    </location>
</feature>
<dbReference type="PANTHER" id="PTHR10877:SF183">
    <property type="entry name" value="AT14535P-RELATED"/>
    <property type="match status" value="1"/>
</dbReference>
<comment type="subcellular location">
    <subcellularLocation>
        <location evidence="1">Membrane</location>
        <topology evidence="1">Multi-pass membrane protein</topology>
    </subcellularLocation>
</comment>
<dbReference type="Gene3D" id="1.10.287.70">
    <property type="match status" value="2"/>
</dbReference>
<feature type="transmembrane region" description="Helical" evidence="5">
    <location>
        <begin position="292"/>
        <end position="310"/>
    </location>
</feature>
<feature type="domain" description="Kazal-like" evidence="6">
    <location>
        <begin position="704"/>
        <end position="763"/>
    </location>
</feature>
<dbReference type="Proteomes" id="UP000243579">
    <property type="component" value="Unassembled WGS sequence"/>
</dbReference>
<dbReference type="PROSITE" id="PS51465">
    <property type="entry name" value="KAZAL_2"/>
    <property type="match status" value="1"/>
</dbReference>
<feature type="transmembrane region" description="Helical" evidence="5">
    <location>
        <begin position="1418"/>
        <end position="1442"/>
    </location>
</feature>
<dbReference type="InterPro" id="IPR051223">
    <property type="entry name" value="Polycystin"/>
</dbReference>
<dbReference type="SUPFAM" id="SSF100895">
    <property type="entry name" value="Kazal-type serine protease inhibitors"/>
    <property type="match status" value="1"/>
</dbReference>
<evidence type="ECO:0000259" key="6">
    <source>
        <dbReference type="PROSITE" id="PS51465"/>
    </source>
</evidence>
<feature type="transmembrane region" description="Helical" evidence="5">
    <location>
        <begin position="1205"/>
        <end position="1224"/>
    </location>
</feature>
<evidence type="ECO:0000313" key="8">
    <source>
        <dbReference type="Proteomes" id="UP000243579"/>
    </source>
</evidence>
<dbReference type="Gene3D" id="3.30.60.30">
    <property type="match status" value="1"/>
</dbReference>
<dbReference type="PANTHER" id="PTHR10877">
    <property type="entry name" value="POLYCYSTIN FAMILY MEMBER"/>
    <property type="match status" value="1"/>
</dbReference>
<protein>
    <submittedName>
        <fullName evidence="7">Polycystin Cation Channel (PCC) Family</fullName>
    </submittedName>
</protein>
<proteinExistence type="predicted"/>
<dbReference type="GO" id="GO:0016020">
    <property type="term" value="C:membrane"/>
    <property type="evidence" value="ECO:0007669"/>
    <property type="project" value="UniProtKB-SubCell"/>
</dbReference>
<evidence type="ECO:0000256" key="4">
    <source>
        <dbReference type="ARBA" id="ARBA00023136"/>
    </source>
</evidence>